<comment type="caution">
    <text evidence="2">The sequence shown here is derived from an EMBL/GenBank/DDBJ whole genome shotgun (WGS) entry which is preliminary data.</text>
</comment>
<feature type="compositionally biased region" description="Basic residues" evidence="1">
    <location>
        <begin position="40"/>
        <end position="55"/>
    </location>
</feature>
<organism evidence="2">
    <name type="scientific">Mycobacterium xenopi 4042</name>
    <dbReference type="NCBI Taxonomy" id="1299334"/>
    <lineage>
        <taxon>Bacteria</taxon>
        <taxon>Bacillati</taxon>
        <taxon>Actinomycetota</taxon>
        <taxon>Actinomycetes</taxon>
        <taxon>Mycobacteriales</taxon>
        <taxon>Mycobacteriaceae</taxon>
        <taxon>Mycobacterium</taxon>
    </lineage>
</organism>
<protein>
    <submittedName>
        <fullName evidence="2">Uncharacterized protein</fullName>
    </submittedName>
</protein>
<feature type="region of interest" description="Disordered" evidence="1">
    <location>
        <begin position="1"/>
        <end position="55"/>
    </location>
</feature>
<accession>X7ZET7</accession>
<name>X7ZET7_MYCXE</name>
<dbReference type="PATRIC" id="fig|1299334.3.peg.8156"/>
<proteinExistence type="predicted"/>
<dbReference type="AlphaFoldDB" id="X7ZET7"/>
<evidence type="ECO:0000313" key="2">
    <source>
        <dbReference type="EMBL" id="EUA17228.1"/>
    </source>
</evidence>
<evidence type="ECO:0000256" key="1">
    <source>
        <dbReference type="SAM" id="MobiDB-lite"/>
    </source>
</evidence>
<dbReference type="EMBL" id="JAOB01000077">
    <property type="protein sequence ID" value="EUA17228.1"/>
    <property type="molecule type" value="Genomic_DNA"/>
</dbReference>
<sequence length="55" mass="6026">MAVIDINDRGSTPNPTPTCPARPDDIAYLIYTSAPPASQRSRRQPPQRHSASHRG</sequence>
<reference evidence="2" key="1">
    <citation type="submission" date="2014-01" db="EMBL/GenBank/DDBJ databases">
        <authorList>
            <person name="Brown-Elliot B."/>
            <person name="Wallace R."/>
            <person name="Lenaerts A."/>
            <person name="Ordway D."/>
            <person name="DeGroote M.A."/>
            <person name="Parker T."/>
            <person name="Sizemore C."/>
            <person name="Tallon L.J."/>
            <person name="Sadzewicz L.K."/>
            <person name="Sengamalay N."/>
            <person name="Fraser C.M."/>
            <person name="Hine E."/>
            <person name="Shefchek K.A."/>
            <person name="Das S.P."/>
            <person name="Tettelin H."/>
        </authorList>
    </citation>
    <scope>NUCLEOTIDE SEQUENCE [LARGE SCALE GENOMIC DNA]</scope>
    <source>
        <strain evidence="2">4042</strain>
    </source>
</reference>
<gene>
    <name evidence="2" type="ORF">I553_2300</name>
</gene>